<gene>
    <name evidence="1" type="ORF">EVAR_39250_1</name>
</gene>
<proteinExistence type="predicted"/>
<dbReference type="Proteomes" id="UP000299102">
    <property type="component" value="Unassembled WGS sequence"/>
</dbReference>
<evidence type="ECO:0000313" key="1">
    <source>
        <dbReference type="EMBL" id="GBP69049.1"/>
    </source>
</evidence>
<dbReference type="OrthoDB" id="410104at2759"/>
<comment type="caution">
    <text evidence="1">The sequence shown here is derived from an EMBL/GenBank/DDBJ whole genome shotgun (WGS) entry which is preliminary data.</text>
</comment>
<sequence length="138" mass="16279">MHVMKQLVEKCQEHSKILYIISIDYSKALGSIKHDSPWKALIQQGTARSRVYTLAYKQKSDYKITYASFYRRNLTGTKPPLRCRIGARARHARAASPPHYLSRLIEHRGKFRIMFGKYFHFPSEAPRRYRDLPHQNET</sequence>
<evidence type="ECO:0000313" key="2">
    <source>
        <dbReference type="Proteomes" id="UP000299102"/>
    </source>
</evidence>
<organism evidence="1 2">
    <name type="scientific">Eumeta variegata</name>
    <name type="common">Bagworm moth</name>
    <name type="synonym">Eumeta japonica</name>
    <dbReference type="NCBI Taxonomy" id="151549"/>
    <lineage>
        <taxon>Eukaryota</taxon>
        <taxon>Metazoa</taxon>
        <taxon>Ecdysozoa</taxon>
        <taxon>Arthropoda</taxon>
        <taxon>Hexapoda</taxon>
        <taxon>Insecta</taxon>
        <taxon>Pterygota</taxon>
        <taxon>Neoptera</taxon>
        <taxon>Endopterygota</taxon>
        <taxon>Lepidoptera</taxon>
        <taxon>Glossata</taxon>
        <taxon>Ditrysia</taxon>
        <taxon>Tineoidea</taxon>
        <taxon>Psychidae</taxon>
        <taxon>Oiketicinae</taxon>
        <taxon>Eumeta</taxon>
    </lineage>
</organism>
<dbReference type="EMBL" id="BGZK01001028">
    <property type="protein sequence ID" value="GBP69049.1"/>
    <property type="molecule type" value="Genomic_DNA"/>
</dbReference>
<accession>A0A4C1Y3C2</accession>
<dbReference type="AlphaFoldDB" id="A0A4C1Y3C2"/>
<keyword evidence="2" id="KW-1185">Reference proteome</keyword>
<reference evidence="1 2" key="1">
    <citation type="journal article" date="2019" name="Commun. Biol.">
        <title>The bagworm genome reveals a unique fibroin gene that provides high tensile strength.</title>
        <authorList>
            <person name="Kono N."/>
            <person name="Nakamura H."/>
            <person name="Ohtoshi R."/>
            <person name="Tomita M."/>
            <person name="Numata K."/>
            <person name="Arakawa K."/>
        </authorList>
    </citation>
    <scope>NUCLEOTIDE SEQUENCE [LARGE SCALE GENOMIC DNA]</scope>
</reference>
<protein>
    <submittedName>
        <fullName evidence="1">Uncharacterized protein</fullName>
    </submittedName>
</protein>
<name>A0A4C1Y3C2_EUMVA</name>